<dbReference type="InterPro" id="IPR010998">
    <property type="entry name" value="Integrase_recombinase_N"/>
</dbReference>
<keyword evidence="4" id="KW-1185">Reference proteome</keyword>
<dbReference type="EMBL" id="CP007451">
    <property type="protein sequence ID" value="AHW61783.1"/>
    <property type="molecule type" value="Genomic_DNA"/>
</dbReference>
<dbReference type="Gene3D" id="1.10.150.130">
    <property type="match status" value="1"/>
</dbReference>
<sequence>MATFKFLIQGKNNPTNIYVRLSLNKGKSIKRKTGYVINPSDWSTTGYPKQTDEDLKRFKNKLEQLKATLGTKLNEATGAGAEIDGTWLEHTIDEINNKKEKTDLDRLVNYCDYFIGSLPIKVQRNGKQGVSEITIKKYKTVKNKLSAFEAKQQKTFFVKDVNKKFRTDFIKYLQEDQKTICKHLRQIPQMCKNNLFRCT</sequence>
<dbReference type="Pfam" id="PF13102">
    <property type="entry name" value="Phage_int_SAM_5"/>
    <property type="match status" value="1"/>
</dbReference>
<keyword evidence="1" id="KW-0238">DNA-binding</keyword>
<dbReference type="Proteomes" id="UP000023772">
    <property type="component" value="Chromosome"/>
</dbReference>
<evidence type="ECO:0000256" key="1">
    <source>
        <dbReference type="ARBA" id="ARBA00023125"/>
    </source>
</evidence>
<evidence type="ECO:0000259" key="2">
    <source>
        <dbReference type="Pfam" id="PF13102"/>
    </source>
</evidence>
<gene>
    <name evidence="3" type="ORF">FH5T_08240</name>
</gene>
<name>A0ABM5QDK0_9BACT</name>
<organism evidence="3 4">
    <name type="scientific">Draconibacterium orientale</name>
    <dbReference type="NCBI Taxonomy" id="1168034"/>
    <lineage>
        <taxon>Bacteria</taxon>
        <taxon>Pseudomonadati</taxon>
        <taxon>Bacteroidota</taxon>
        <taxon>Bacteroidia</taxon>
        <taxon>Marinilabiliales</taxon>
        <taxon>Prolixibacteraceae</taxon>
        <taxon>Draconibacterium</taxon>
    </lineage>
</organism>
<dbReference type="InterPro" id="IPR025269">
    <property type="entry name" value="SAM-like_dom"/>
</dbReference>
<proteinExistence type="predicted"/>
<evidence type="ECO:0000313" key="4">
    <source>
        <dbReference type="Proteomes" id="UP000023772"/>
    </source>
</evidence>
<accession>A0ABM5QDK0</accession>
<reference evidence="3 4" key="1">
    <citation type="submission" date="2014-03" db="EMBL/GenBank/DDBJ databases">
        <title>Complete genome sequence of a deeply braunched marine Bacteroidia bacterium Draconibacterium orientale type strain FH5T.</title>
        <authorList>
            <person name="Li X."/>
            <person name="Wang X."/>
            <person name="Xie Z."/>
            <person name="Du Z."/>
            <person name="Chen G."/>
        </authorList>
    </citation>
    <scope>NUCLEOTIDE SEQUENCE [LARGE SCALE GENOMIC DNA]</scope>
    <source>
        <strain evidence="3 4">FH5</strain>
    </source>
</reference>
<evidence type="ECO:0000313" key="3">
    <source>
        <dbReference type="EMBL" id="AHW61783.1"/>
    </source>
</evidence>
<feature type="domain" description="Phage integrase SAM-like" evidence="2">
    <location>
        <begin position="125"/>
        <end position="191"/>
    </location>
</feature>
<protein>
    <recommendedName>
        <fullName evidence="2">Phage integrase SAM-like domain-containing protein</fullName>
    </recommendedName>
</protein>